<feature type="transmembrane region" description="Helical" evidence="5">
    <location>
        <begin position="177"/>
        <end position="199"/>
    </location>
</feature>
<keyword evidence="8" id="KW-1185">Reference proteome</keyword>
<keyword evidence="2 5" id="KW-0812">Transmembrane</keyword>
<dbReference type="InterPro" id="IPR006694">
    <property type="entry name" value="Fatty_acid_hydroxylase"/>
</dbReference>
<keyword evidence="4 5" id="KW-0472">Membrane</keyword>
<evidence type="ECO:0000313" key="7">
    <source>
        <dbReference type="EMBL" id="RZS94843.1"/>
    </source>
</evidence>
<evidence type="ECO:0000256" key="3">
    <source>
        <dbReference type="ARBA" id="ARBA00022989"/>
    </source>
</evidence>
<feature type="transmembrane region" description="Helical" evidence="5">
    <location>
        <begin position="150"/>
        <end position="171"/>
    </location>
</feature>
<dbReference type="RefSeq" id="WP_130274040.1">
    <property type="nucleotide sequence ID" value="NZ_SGXG01000001.1"/>
</dbReference>
<accession>A0A4Q7P4E0</accession>
<dbReference type="Proteomes" id="UP000292209">
    <property type="component" value="Unassembled WGS sequence"/>
</dbReference>
<keyword evidence="3 5" id="KW-1133">Transmembrane helix</keyword>
<comment type="caution">
    <text evidence="7">The sequence shown here is derived from an EMBL/GenBank/DDBJ whole genome shotgun (WGS) entry which is preliminary data.</text>
</comment>
<feature type="domain" description="Fatty acid hydroxylase" evidence="6">
    <location>
        <begin position="115"/>
        <end position="250"/>
    </location>
</feature>
<dbReference type="Pfam" id="PF04116">
    <property type="entry name" value="FA_hydroxylase"/>
    <property type="match status" value="1"/>
</dbReference>
<evidence type="ECO:0000259" key="6">
    <source>
        <dbReference type="Pfam" id="PF04116"/>
    </source>
</evidence>
<dbReference type="GO" id="GO:0005506">
    <property type="term" value="F:iron ion binding"/>
    <property type="evidence" value="ECO:0007669"/>
    <property type="project" value="InterPro"/>
</dbReference>
<evidence type="ECO:0000313" key="8">
    <source>
        <dbReference type="Proteomes" id="UP000292209"/>
    </source>
</evidence>
<sequence length="274" mass="32572">MDFDLNWLLGTDYSQPKNFMIIACILFTGIFLRYLLLAWVYHELIYKKLGDAQPYRRLHQQVRLPQVRKEIWYSFLGAIIFALSGTVMLICWQRGYTQIYTSLSMVDLIWIPMSFFLALFIHETYYYWLHRWMHLPKVLRHFHHIHHNSLYTSSFTSFSFHPIEAFLQAIFLPVLVLILPMHFSVLLAMLVTMSITAVINHAGVEIYTSGAISNPIARWMVGATHHDLHHLKYRCNYGLYFTFWDVWMKTEDTGFEKRFLEHSSKPLDKKVKQI</sequence>
<feature type="transmembrane region" description="Helical" evidence="5">
    <location>
        <begin position="108"/>
        <end position="129"/>
    </location>
</feature>
<proteinExistence type="predicted"/>
<feature type="transmembrane region" description="Helical" evidence="5">
    <location>
        <begin position="71"/>
        <end position="96"/>
    </location>
</feature>
<dbReference type="OrthoDB" id="9770329at2"/>
<dbReference type="PANTHER" id="PTHR11863">
    <property type="entry name" value="STEROL DESATURASE"/>
    <property type="match status" value="1"/>
</dbReference>
<dbReference type="GO" id="GO:0016020">
    <property type="term" value="C:membrane"/>
    <property type="evidence" value="ECO:0007669"/>
    <property type="project" value="UniProtKB-SubCell"/>
</dbReference>
<dbReference type="EMBL" id="SGXG01000001">
    <property type="protein sequence ID" value="RZS94843.1"/>
    <property type="molecule type" value="Genomic_DNA"/>
</dbReference>
<dbReference type="AlphaFoldDB" id="A0A4Q7P4E0"/>
<protein>
    <submittedName>
        <fullName evidence="7">C-5 sterol desaturase</fullName>
    </submittedName>
</protein>
<name>A0A4Q7P4E0_9BACT</name>
<evidence type="ECO:0000256" key="1">
    <source>
        <dbReference type="ARBA" id="ARBA00004370"/>
    </source>
</evidence>
<feature type="transmembrane region" description="Helical" evidence="5">
    <location>
        <begin position="20"/>
        <end position="41"/>
    </location>
</feature>
<organism evidence="7 8">
    <name type="scientific">Cecembia calidifontis</name>
    <dbReference type="NCBI Taxonomy" id="1187080"/>
    <lineage>
        <taxon>Bacteria</taxon>
        <taxon>Pseudomonadati</taxon>
        <taxon>Bacteroidota</taxon>
        <taxon>Cytophagia</taxon>
        <taxon>Cytophagales</taxon>
        <taxon>Cyclobacteriaceae</taxon>
        <taxon>Cecembia</taxon>
    </lineage>
</organism>
<gene>
    <name evidence="7" type="ORF">BC751_0353</name>
</gene>
<dbReference type="GO" id="GO:0008610">
    <property type="term" value="P:lipid biosynthetic process"/>
    <property type="evidence" value="ECO:0007669"/>
    <property type="project" value="InterPro"/>
</dbReference>
<evidence type="ECO:0000256" key="2">
    <source>
        <dbReference type="ARBA" id="ARBA00022692"/>
    </source>
</evidence>
<evidence type="ECO:0000256" key="5">
    <source>
        <dbReference type="SAM" id="Phobius"/>
    </source>
</evidence>
<comment type="subcellular location">
    <subcellularLocation>
        <location evidence="1">Membrane</location>
    </subcellularLocation>
</comment>
<evidence type="ECO:0000256" key="4">
    <source>
        <dbReference type="ARBA" id="ARBA00023136"/>
    </source>
</evidence>
<dbReference type="InterPro" id="IPR050307">
    <property type="entry name" value="Sterol_Desaturase_Related"/>
</dbReference>
<reference evidence="7 8" key="1">
    <citation type="submission" date="2019-02" db="EMBL/GenBank/DDBJ databases">
        <title>Genomic Encyclopedia of Archaeal and Bacterial Type Strains, Phase II (KMG-II): from individual species to whole genera.</title>
        <authorList>
            <person name="Goeker M."/>
        </authorList>
    </citation>
    <scope>NUCLEOTIDE SEQUENCE [LARGE SCALE GENOMIC DNA]</scope>
    <source>
        <strain evidence="7 8">DSM 21411</strain>
    </source>
</reference>
<dbReference type="GO" id="GO:0016491">
    <property type="term" value="F:oxidoreductase activity"/>
    <property type="evidence" value="ECO:0007669"/>
    <property type="project" value="InterPro"/>
</dbReference>